<gene>
    <name evidence="1" type="ORF">OKA104_LOCUS13973</name>
</gene>
<sequence length="163" mass="18470">MIVLQTNKTGNLIPVDLLSNTTNGIVVIIYLRPYTLYSFDINCSEVMYMKTYTIRTDIFRPSPDLPQGPIDDYRVIIDGTEVKRRLKNTELSYKLNEDNIADVNHTLSIRACNIDTQNRTLCLNSKDAEISYSSIITNNTISPTTQSAYIHESSSCFISLFSL</sequence>
<protein>
    <submittedName>
        <fullName evidence="1">Uncharacterized protein</fullName>
    </submittedName>
</protein>
<accession>A0A818WAD6</accession>
<evidence type="ECO:0000313" key="1">
    <source>
        <dbReference type="EMBL" id="CAF3722954.1"/>
    </source>
</evidence>
<comment type="caution">
    <text evidence="1">The sequence shown here is derived from an EMBL/GenBank/DDBJ whole genome shotgun (WGS) entry which is preliminary data.</text>
</comment>
<dbReference type="EMBL" id="CAJOAY010000722">
    <property type="protein sequence ID" value="CAF3722954.1"/>
    <property type="molecule type" value="Genomic_DNA"/>
</dbReference>
<organism evidence="1 2">
    <name type="scientific">Adineta steineri</name>
    <dbReference type="NCBI Taxonomy" id="433720"/>
    <lineage>
        <taxon>Eukaryota</taxon>
        <taxon>Metazoa</taxon>
        <taxon>Spiralia</taxon>
        <taxon>Gnathifera</taxon>
        <taxon>Rotifera</taxon>
        <taxon>Eurotatoria</taxon>
        <taxon>Bdelloidea</taxon>
        <taxon>Adinetida</taxon>
        <taxon>Adinetidae</taxon>
        <taxon>Adineta</taxon>
    </lineage>
</organism>
<dbReference type="AlphaFoldDB" id="A0A818WAD6"/>
<name>A0A818WAD6_9BILA</name>
<proteinExistence type="predicted"/>
<reference evidence="1" key="1">
    <citation type="submission" date="2021-02" db="EMBL/GenBank/DDBJ databases">
        <authorList>
            <person name="Nowell W R."/>
        </authorList>
    </citation>
    <scope>NUCLEOTIDE SEQUENCE</scope>
</reference>
<evidence type="ECO:0000313" key="2">
    <source>
        <dbReference type="Proteomes" id="UP000663881"/>
    </source>
</evidence>
<dbReference type="Proteomes" id="UP000663881">
    <property type="component" value="Unassembled WGS sequence"/>
</dbReference>